<sequence>MSLASLSFRIAATIHDTKRDWGLKADPTIRAHSDIQYGKSKKYNSLDVYYPKGTNEKLPVIVNFHGGGYVHGLKKNYLHYGMFLAKQGFVFVNPSYHLAPKKKYPTPLEELNQVMHWMVANHEQYYIDTSNVFIIGDSAGAQLAFQYSTMYTNPEYSKLFDFALSQTLDIQGSALNCGMYEIYKKMASLDEEGKNADLELVILLKDYLGKNWQQYEEQFTIKDFVTDKFPPTYLMTAQYDLLRDEALPMYEALIKRGVKVTYKKFGDPGEEQYGHIFQCNMNLEEAKEANKEQCHFFKSLVK</sequence>
<evidence type="ECO:0000259" key="2">
    <source>
        <dbReference type="Pfam" id="PF07859"/>
    </source>
</evidence>
<evidence type="ECO:0000313" key="5">
    <source>
        <dbReference type="Proteomes" id="UP000198548"/>
    </source>
</evidence>
<evidence type="ECO:0000256" key="1">
    <source>
        <dbReference type="ARBA" id="ARBA00022801"/>
    </source>
</evidence>
<organism evidence="4 5">
    <name type="scientific">Alkalibacterium putridalgicola</name>
    <dbReference type="NCBI Taxonomy" id="426703"/>
    <lineage>
        <taxon>Bacteria</taxon>
        <taxon>Bacillati</taxon>
        <taxon>Bacillota</taxon>
        <taxon>Bacilli</taxon>
        <taxon>Lactobacillales</taxon>
        <taxon>Carnobacteriaceae</taxon>
        <taxon>Alkalibacterium</taxon>
    </lineage>
</organism>
<accession>A0A1H7VW54</accession>
<reference evidence="3 6" key="2">
    <citation type="submission" date="2019-07" db="EMBL/GenBank/DDBJ databases">
        <title>Whole genome shotgun sequence of Alkalibacterium putridalgicola NBRC 103243.</title>
        <authorList>
            <person name="Hosoyama A."/>
            <person name="Uohara A."/>
            <person name="Ohji S."/>
            <person name="Ichikawa N."/>
        </authorList>
    </citation>
    <scope>NUCLEOTIDE SEQUENCE [LARGE SCALE GENOMIC DNA]</scope>
    <source>
        <strain evidence="3 6">NBRC 103243</strain>
    </source>
</reference>
<keyword evidence="6" id="KW-1185">Reference proteome</keyword>
<reference evidence="4 5" key="1">
    <citation type="submission" date="2016-10" db="EMBL/GenBank/DDBJ databases">
        <authorList>
            <person name="de Groot N.N."/>
        </authorList>
    </citation>
    <scope>NUCLEOTIDE SEQUENCE [LARGE SCALE GENOMIC DNA]</scope>
    <source>
        <strain evidence="4 5">DSM 19182</strain>
    </source>
</reference>
<dbReference type="InterPro" id="IPR029058">
    <property type="entry name" value="AB_hydrolase_fold"/>
</dbReference>
<dbReference type="OrthoDB" id="9815425at2"/>
<name>A0A1H7VW54_9LACT</name>
<proteinExistence type="predicted"/>
<evidence type="ECO:0000313" key="6">
    <source>
        <dbReference type="Proteomes" id="UP000321425"/>
    </source>
</evidence>
<gene>
    <name evidence="3" type="primary">lipA</name>
    <name evidence="3" type="ORF">APU01nite_14270</name>
    <name evidence="4" type="ORF">SAMN04488100_1286</name>
</gene>
<dbReference type="Proteomes" id="UP000198548">
    <property type="component" value="Unassembled WGS sequence"/>
</dbReference>
<dbReference type="Proteomes" id="UP000321425">
    <property type="component" value="Unassembled WGS sequence"/>
</dbReference>
<dbReference type="STRING" id="426703.SAMN04488100_1286"/>
<evidence type="ECO:0000313" key="4">
    <source>
        <dbReference type="EMBL" id="SEM13513.1"/>
    </source>
</evidence>
<dbReference type="Pfam" id="PF07859">
    <property type="entry name" value="Abhydrolase_3"/>
    <property type="match status" value="1"/>
</dbReference>
<evidence type="ECO:0000313" key="3">
    <source>
        <dbReference type="EMBL" id="GEK89388.1"/>
    </source>
</evidence>
<dbReference type="EMBL" id="BJUX01000014">
    <property type="protein sequence ID" value="GEK89388.1"/>
    <property type="molecule type" value="Genomic_DNA"/>
</dbReference>
<protein>
    <submittedName>
        <fullName evidence="3 4">Lipase</fullName>
    </submittedName>
</protein>
<keyword evidence="1" id="KW-0378">Hydrolase</keyword>
<dbReference type="RefSeq" id="WP_091489132.1">
    <property type="nucleotide sequence ID" value="NZ_BJUX01000014.1"/>
</dbReference>
<dbReference type="AlphaFoldDB" id="A0A1H7VW54"/>
<feature type="domain" description="Alpha/beta hydrolase fold-3" evidence="2">
    <location>
        <begin position="61"/>
        <end position="265"/>
    </location>
</feature>
<dbReference type="InterPro" id="IPR013094">
    <property type="entry name" value="AB_hydrolase_3"/>
</dbReference>
<dbReference type="Gene3D" id="3.40.50.1820">
    <property type="entry name" value="alpha/beta hydrolase"/>
    <property type="match status" value="1"/>
</dbReference>
<dbReference type="PANTHER" id="PTHR48081:SF8">
    <property type="entry name" value="ALPHA_BETA HYDROLASE FOLD-3 DOMAIN-CONTAINING PROTEIN-RELATED"/>
    <property type="match status" value="1"/>
</dbReference>
<dbReference type="GO" id="GO:0016787">
    <property type="term" value="F:hydrolase activity"/>
    <property type="evidence" value="ECO:0007669"/>
    <property type="project" value="UniProtKB-KW"/>
</dbReference>
<dbReference type="InterPro" id="IPR050300">
    <property type="entry name" value="GDXG_lipolytic_enzyme"/>
</dbReference>
<dbReference type="PANTHER" id="PTHR48081">
    <property type="entry name" value="AB HYDROLASE SUPERFAMILY PROTEIN C4A8.06C"/>
    <property type="match status" value="1"/>
</dbReference>
<dbReference type="SUPFAM" id="SSF53474">
    <property type="entry name" value="alpha/beta-Hydrolases"/>
    <property type="match status" value="1"/>
</dbReference>
<dbReference type="EMBL" id="FOBL01000028">
    <property type="protein sequence ID" value="SEM13513.1"/>
    <property type="molecule type" value="Genomic_DNA"/>
</dbReference>